<evidence type="ECO:0000313" key="8">
    <source>
        <dbReference type="Proteomes" id="UP001224325"/>
    </source>
</evidence>
<dbReference type="KEGG" id="mlil:QLS71_017395"/>
<organism evidence="7 8">
    <name type="scientific">Mariniflexile litorale</name>
    <dbReference type="NCBI Taxonomy" id="3045158"/>
    <lineage>
        <taxon>Bacteria</taxon>
        <taxon>Pseudomonadati</taxon>
        <taxon>Bacteroidota</taxon>
        <taxon>Flavobacteriia</taxon>
        <taxon>Flavobacteriales</taxon>
        <taxon>Flavobacteriaceae</taxon>
        <taxon>Mariniflexile</taxon>
    </lineage>
</organism>
<dbReference type="EMBL" id="CP155618">
    <property type="protein sequence ID" value="XBL14080.1"/>
    <property type="molecule type" value="Genomic_DNA"/>
</dbReference>
<sequence>MIKDTSVIKKEEYSWSKFVEGDKESFESIYNLNVDDLFSYGMKLYPDRDYIKDTIQDVFLDIYEHRKNLSTPKDIKFYLFTVLKHTLFRKLKAERKSRNIENINEFSLLSESSIEQITITDEREQHKRKIISKLIAELTPKQQEILYLRFNKGFSYMEISDITKINHNSVRKQVYRAIKKLRKSDIYKKNKNIITHFLFFYIKD</sequence>
<evidence type="ECO:0000259" key="5">
    <source>
        <dbReference type="Pfam" id="PF04542"/>
    </source>
</evidence>
<dbReference type="SUPFAM" id="SSF88946">
    <property type="entry name" value="Sigma2 domain of RNA polymerase sigma factors"/>
    <property type="match status" value="1"/>
</dbReference>
<dbReference type="PANTHER" id="PTHR43133:SF46">
    <property type="entry name" value="RNA POLYMERASE SIGMA-70 FACTOR ECF SUBFAMILY"/>
    <property type="match status" value="1"/>
</dbReference>
<keyword evidence="4" id="KW-0804">Transcription</keyword>
<dbReference type="InterPro" id="IPR007627">
    <property type="entry name" value="RNA_pol_sigma70_r2"/>
</dbReference>
<name>A0AAU7EFZ7_9FLAO</name>
<comment type="similarity">
    <text evidence="1">Belongs to the sigma-70 factor family. ECF subfamily.</text>
</comment>
<evidence type="ECO:0000256" key="2">
    <source>
        <dbReference type="ARBA" id="ARBA00023015"/>
    </source>
</evidence>
<dbReference type="InterPro" id="IPR036388">
    <property type="entry name" value="WH-like_DNA-bd_sf"/>
</dbReference>
<dbReference type="Proteomes" id="UP001224325">
    <property type="component" value="Chromosome"/>
</dbReference>
<dbReference type="CDD" id="cd06171">
    <property type="entry name" value="Sigma70_r4"/>
    <property type="match status" value="1"/>
</dbReference>
<dbReference type="InterPro" id="IPR013324">
    <property type="entry name" value="RNA_pol_sigma_r3/r4-like"/>
</dbReference>
<gene>
    <name evidence="7" type="ORF">QLS71_017395</name>
</gene>
<dbReference type="GO" id="GO:0006352">
    <property type="term" value="P:DNA-templated transcription initiation"/>
    <property type="evidence" value="ECO:0007669"/>
    <property type="project" value="InterPro"/>
</dbReference>
<dbReference type="Gene3D" id="1.10.1740.10">
    <property type="match status" value="1"/>
</dbReference>
<evidence type="ECO:0000313" key="7">
    <source>
        <dbReference type="EMBL" id="XBL14080.1"/>
    </source>
</evidence>
<dbReference type="RefSeq" id="WP_308992056.1">
    <property type="nucleotide sequence ID" value="NZ_CP155618.1"/>
</dbReference>
<dbReference type="PANTHER" id="PTHR43133">
    <property type="entry name" value="RNA POLYMERASE ECF-TYPE SIGMA FACTO"/>
    <property type="match status" value="1"/>
</dbReference>
<evidence type="ECO:0000256" key="3">
    <source>
        <dbReference type="ARBA" id="ARBA00023082"/>
    </source>
</evidence>
<dbReference type="Pfam" id="PF04542">
    <property type="entry name" value="Sigma70_r2"/>
    <property type="match status" value="1"/>
</dbReference>
<keyword evidence="3" id="KW-0731">Sigma factor</keyword>
<feature type="domain" description="RNA polymerase sigma-70 region 2" evidence="5">
    <location>
        <begin position="30"/>
        <end position="95"/>
    </location>
</feature>
<dbReference type="Gene3D" id="1.10.10.10">
    <property type="entry name" value="Winged helix-like DNA-binding domain superfamily/Winged helix DNA-binding domain"/>
    <property type="match status" value="1"/>
</dbReference>
<dbReference type="NCBIfam" id="TIGR02937">
    <property type="entry name" value="sigma70-ECF"/>
    <property type="match status" value="1"/>
</dbReference>
<dbReference type="InterPro" id="IPR013325">
    <property type="entry name" value="RNA_pol_sigma_r2"/>
</dbReference>
<dbReference type="InterPro" id="IPR039425">
    <property type="entry name" value="RNA_pol_sigma-70-like"/>
</dbReference>
<feature type="domain" description="RNA polymerase sigma factor 70 region 4 type 2" evidence="6">
    <location>
        <begin position="130"/>
        <end position="181"/>
    </location>
</feature>
<keyword evidence="8" id="KW-1185">Reference proteome</keyword>
<keyword evidence="2" id="KW-0805">Transcription regulation</keyword>
<evidence type="ECO:0000259" key="6">
    <source>
        <dbReference type="Pfam" id="PF08281"/>
    </source>
</evidence>
<protein>
    <submittedName>
        <fullName evidence="7">Sigma-70 family RNA polymerase sigma factor</fullName>
    </submittedName>
</protein>
<evidence type="ECO:0000256" key="1">
    <source>
        <dbReference type="ARBA" id="ARBA00010641"/>
    </source>
</evidence>
<accession>A0AAU7EFZ7</accession>
<proteinExistence type="inferred from homology"/>
<dbReference type="InterPro" id="IPR014284">
    <property type="entry name" value="RNA_pol_sigma-70_dom"/>
</dbReference>
<dbReference type="InterPro" id="IPR013249">
    <property type="entry name" value="RNA_pol_sigma70_r4_t2"/>
</dbReference>
<dbReference type="AlphaFoldDB" id="A0AAU7EFZ7"/>
<reference evidence="7" key="1">
    <citation type="submission" date="2024-04" db="EMBL/GenBank/DDBJ databases">
        <title>Mariniflexile litorale, isolated from the shallow sediments of the Sea of Japan.</title>
        <authorList>
            <person name="Romanenko L."/>
            <person name="Isaeva M."/>
        </authorList>
    </citation>
    <scope>NUCLEOTIDE SEQUENCE [LARGE SCALE GENOMIC DNA]</scope>
    <source>
        <strain evidence="7">KMM 9835</strain>
    </source>
</reference>
<dbReference type="Pfam" id="PF08281">
    <property type="entry name" value="Sigma70_r4_2"/>
    <property type="match status" value="1"/>
</dbReference>
<evidence type="ECO:0000256" key="4">
    <source>
        <dbReference type="ARBA" id="ARBA00023163"/>
    </source>
</evidence>
<dbReference type="SUPFAM" id="SSF88659">
    <property type="entry name" value="Sigma3 and sigma4 domains of RNA polymerase sigma factors"/>
    <property type="match status" value="1"/>
</dbReference>
<dbReference type="GO" id="GO:0003677">
    <property type="term" value="F:DNA binding"/>
    <property type="evidence" value="ECO:0007669"/>
    <property type="project" value="InterPro"/>
</dbReference>
<dbReference type="GO" id="GO:0016987">
    <property type="term" value="F:sigma factor activity"/>
    <property type="evidence" value="ECO:0007669"/>
    <property type="project" value="UniProtKB-KW"/>
</dbReference>